<dbReference type="EMBL" id="JACCJC010000074">
    <property type="protein sequence ID" value="KAF6228750.1"/>
    <property type="molecule type" value="Genomic_DNA"/>
</dbReference>
<dbReference type="RefSeq" id="XP_037159565.1">
    <property type="nucleotide sequence ID" value="XM_037313477.1"/>
</dbReference>
<gene>
    <name evidence="1" type="ORF">HO173_011597</name>
</gene>
<name>A0A8H6CRV9_9LECA</name>
<organism evidence="1 2">
    <name type="scientific">Letharia columbiana</name>
    <dbReference type="NCBI Taxonomy" id="112416"/>
    <lineage>
        <taxon>Eukaryota</taxon>
        <taxon>Fungi</taxon>
        <taxon>Dikarya</taxon>
        <taxon>Ascomycota</taxon>
        <taxon>Pezizomycotina</taxon>
        <taxon>Lecanoromycetes</taxon>
        <taxon>OSLEUM clade</taxon>
        <taxon>Lecanoromycetidae</taxon>
        <taxon>Lecanorales</taxon>
        <taxon>Lecanorineae</taxon>
        <taxon>Parmeliaceae</taxon>
        <taxon>Letharia</taxon>
    </lineage>
</organism>
<dbReference type="Proteomes" id="UP000578531">
    <property type="component" value="Unassembled WGS sequence"/>
</dbReference>
<comment type="caution">
    <text evidence="1">The sequence shown here is derived from an EMBL/GenBank/DDBJ whole genome shotgun (WGS) entry which is preliminary data.</text>
</comment>
<dbReference type="OrthoDB" id="4358152at2759"/>
<sequence length="288" mass="32489">MPLSTPRDKAAVPAALVKPEVEVFITKIAVPFGNKAAPQRSYPNGNPLSPFSCVKRDDMTLTWDAAKAHGLIQLGRLNGSRTESPYLSLSDMQSSEGTPEGSGNGWSVYEFTDLLAGLDDYNRKHHRRKILEIIEAVLSNYVPQLQQLLRTIVTTRSDHSTIGGELDSLEALDNLLATYALDKNAGANPISNATYHYQRPEALPRLLREASRRPPLRPLKCGHPSWIEEQRVYRALWRLQFYFDLVTITRPSLAIPNQVWDLLKNEGPHRVWGGFKCLWELDEMDQCL</sequence>
<dbReference type="GeneID" id="59293239"/>
<protein>
    <submittedName>
        <fullName evidence="1">Uncharacterized protein</fullName>
    </submittedName>
</protein>
<evidence type="ECO:0000313" key="1">
    <source>
        <dbReference type="EMBL" id="KAF6228750.1"/>
    </source>
</evidence>
<accession>A0A8H6CRV9</accession>
<proteinExistence type="predicted"/>
<evidence type="ECO:0000313" key="2">
    <source>
        <dbReference type="Proteomes" id="UP000578531"/>
    </source>
</evidence>
<keyword evidence="2" id="KW-1185">Reference proteome</keyword>
<reference evidence="1 2" key="1">
    <citation type="journal article" date="2020" name="Genomics">
        <title>Complete, high-quality genomes from long-read metagenomic sequencing of two wolf lichen thalli reveals enigmatic genome architecture.</title>
        <authorList>
            <person name="McKenzie S.K."/>
            <person name="Walston R.F."/>
            <person name="Allen J.L."/>
        </authorList>
    </citation>
    <scope>NUCLEOTIDE SEQUENCE [LARGE SCALE GENOMIC DNA]</scope>
    <source>
        <strain evidence="1">WasteWater2</strain>
    </source>
</reference>
<dbReference type="AlphaFoldDB" id="A0A8H6CRV9"/>